<feature type="domain" description="Hydantoinase A/oxoprolinase" evidence="1">
    <location>
        <begin position="58"/>
        <end position="310"/>
    </location>
</feature>
<name>A0ABS1F0C0_9PROT</name>
<dbReference type="Proteomes" id="UP000652760">
    <property type="component" value="Unassembled WGS sequence"/>
</dbReference>
<dbReference type="Gene3D" id="3.30.420.190">
    <property type="entry name" value="conserved archaeal protein q6m145"/>
    <property type="match status" value="1"/>
</dbReference>
<proteinExistence type="predicted"/>
<comment type="caution">
    <text evidence="2">The sequence shown here is derived from an EMBL/GenBank/DDBJ whole genome shotgun (WGS) entry which is preliminary data.</text>
</comment>
<dbReference type="InterPro" id="IPR043129">
    <property type="entry name" value="ATPase_NBD"/>
</dbReference>
<organism evidence="2 3">
    <name type="scientific">Azospirillum endophyticum</name>
    <dbReference type="NCBI Taxonomy" id="2800326"/>
    <lineage>
        <taxon>Bacteria</taxon>
        <taxon>Pseudomonadati</taxon>
        <taxon>Pseudomonadota</taxon>
        <taxon>Alphaproteobacteria</taxon>
        <taxon>Rhodospirillales</taxon>
        <taxon>Azospirillaceae</taxon>
        <taxon>Azospirillum</taxon>
    </lineage>
</organism>
<dbReference type="Pfam" id="PF01968">
    <property type="entry name" value="Hydantoinase_A"/>
    <property type="match status" value="1"/>
</dbReference>
<evidence type="ECO:0000313" key="3">
    <source>
        <dbReference type="Proteomes" id="UP000652760"/>
    </source>
</evidence>
<protein>
    <submittedName>
        <fullName evidence="2">S-layer protein</fullName>
    </submittedName>
</protein>
<dbReference type="EMBL" id="JAENHM010000018">
    <property type="protein sequence ID" value="MBK1836809.1"/>
    <property type="molecule type" value="Genomic_DNA"/>
</dbReference>
<gene>
    <name evidence="2" type="ORF">JHL17_05230</name>
</gene>
<dbReference type="NCBIfam" id="TIGR03123">
    <property type="entry name" value="one_C_unchar_1"/>
    <property type="match status" value="1"/>
</dbReference>
<reference evidence="3" key="1">
    <citation type="submission" date="2021-01" db="EMBL/GenBank/DDBJ databases">
        <title>Genome public.</title>
        <authorList>
            <person name="Liu C."/>
            <person name="Sun Q."/>
        </authorList>
    </citation>
    <scope>NUCLEOTIDE SEQUENCE [LARGE SCALE GENOMIC DNA]</scope>
    <source>
        <strain evidence="3">YIM B02556</strain>
    </source>
</reference>
<accession>A0ABS1F0C0</accession>
<keyword evidence="3" id="KW-1185">Reference proteome</keyword>
<sequence length="362" mass="37733">MTTTLGLDVGGAHLKAAWLSGGELIDVAQEPCPLWQGLDRLEAALATVAGRHRPVAVAAVTMTGELVDLFADRADGVGQILDALASALPGVRLEIFAGPTGFLPPGEARRRVAEVASANWHATAALAALALPEGILVDIGSTTTDIVPFANGRVLHAGYTDATRMETGELLYTGVVRTPVMAVASQAPVDGVWRGVMAEYFATMADAHRLAGTLPEGADLHPTADGRDKGPEASARRLARMVGADLGEGDHAAGGAVWRRLADHFIDRQIRKVEDGLAQVVSRGVVPDEAPVVGAGVGRFLVERVAARTGRPYRFLMEAATLPDCWRSIAADCAPAVAVALLCALGRSPDGARRGRVAWASG</sequence>
<dbReference type="InterPro" id="IPR002821">
    <property type="entry name" value="Hydantoinase_A"/>
</dbReference>
<dbReference type="SUPFAM" id="SSF53067">
    <property type="entry name" value="Actin-like ATPase domain"/>
    <property type="match status" value="1"/>
</dbReference>
<dbReference type="InterPro" id="IPR002756">
    <property type="entry name" value="MfnF"/>
</dbReference>
<dbReference type="RefSeq" id="WP_200190993.1">
    <property type="nucleotide sequence ID" value="NZ_JAENHM010000018.1"/>
</dbReference>
<dbReference type="Gene3D" id="3.30.420.40">
    <property type="match status" value="1"/>
</dbReference>
<evidence type="ECO:0000313" key="2">
    <source>
        <dbReference type="EMBL" id="MBK1836809.1"/>
    </source>
</evidence>
<evidence type="ECO:0000259" key="1">
    <source>
        <dbReference type="Pfam" id="PF01968"/>
    </source>
</evidence>